<comment type="caution">
    <text evidence="3">The sequence shown here is derived from an EMBL/GenBank/DDBJ whole genome shotgun (WGS) entry which is preliminary data.</text>
</comment>
<dbReference type="GO" id="GO:0019901">
    <property type="term" value="F:protein kinase binding"/>
    <property type="evidence" value="ECO:0007669"/>
    <property type="project" value="TreeGrafter"/>
</dbReference>
<dbReference type="PANTHER" id="PTHR10343">
    <property type="entry name" value="5'-AMP-ACTIVATED PROTEIN KINASE , BETA SUBUNIT"/>
    <property type="match status" value="1"/>
</dbReference>
<dbReference type="PANTHER" id="PTHR10343:SF84">
    <property type="entry name" value="5'-AMP-ACTIVATED PROTEIN KINASE SUBUNIT BETA-1"/>
    <property type="match status" value="1"/>
</dbReference>
<keyword evidence="4" id="KW-1185">Reference proteome</keyword>
<evidence type="ECO:0000313" key="3">
    <source>
        <dbReference type="EMBL" id="GMM47967.1"/>
    </source>
</evidence>
<dbReference type="SUPFAM" id="SSF81296">
    <property type="entry name" value="E set domains"/>
    <property type="match status" value="1"/>
</dbReference>
<evidence type="ECO:0000259" key="2">
    <source>
        <dbReference type="Pfam" id="PF16561"/>
    </source>
</evidence>
<name>A0AAV5RA45_PICKL</name>
<dbReference type="CDD" id="cd02859">
    <property type="entry name" value="E_set_AMPKbeta_like_N"/>
    <property type="match status" value="1"/>
</dbReference>
<gene>
    <name evidence="3" type="ORF">DAPK24_045650</name>
</gene>
<dbReference type="InterPro" id="IPR032640">
    <property type="entry name" value="AMPK1_CBM"/>
</dbReference>
<feature type="domain" description="AMP-activated protein kinase glycogen-binding" evidence="2">
    <location>
        <begin position="3"/>
        <end position="80"/>
    </location>
</feature>
<dbReference type="Pfam" id="PF16561">
    <property type="entry name" value="AMPK1_CBM"/>
    <property type="match status" value="1"/>
</dbReference>
<proteinExistence type="inferred from homology"/>
<evidence type="ECO:0000313" key="4">
    <source>
        <dbReference type="Proteomes" id="UP001378960"/>
    </source>
</evidence>
<dbReference type="Proteomes" id="UP001378960">
    <property type="component" value="Unassembled WGS sequence"/>
</dbReference>
<sequence>MYTVTITWPYKANEVYLAGDFDEWTKIHQMEYLNKIDKFVISIKTNKLPLIYKFLVDGKWVTNNLKETIIDKQGNINNLTDNCSLYTIDSFVYIDDDDSDINSNMEGKITKSSRSRSFMCLLRELLRG</sequence>
<dbReference type="EMBL" id="BTGB01000009">
    <property type="protein sequence ID" value="GMM47967.1"/>
    <property type="molecule type" value="Genomic_DNA"/>
</dbReference>
<dbReference type="GO" id="GO:0031588">
    <property type="term" value="C:nucleotide-activated protein kinase complex"/>
    <property type="evidence" value="ECO:0007669"/>
    <property type="project" value="TreeGrafter"/>
</dbReference>
<dbReference type="InterPro" id="IPR013783">
    <property type="entry name" value="Ig-like_fold"/>
</dbReference>
<dbReference type="GO" id="GO:0005634">
    <property type="term" value="C:nucleus"/>
    <property type="evidence" value="ECO:0007669"/>
    <property type="project" value="TreeGrafter"/>
</dbReference>
<accession>A0AAV5RA45</accession>
<dbReference type="InterPro" id="IPR050827">
    <property type="entry name" value="CRP1_MDG1_kinase"/>
</dbReference>
<dbReference type="InterPro" id="IPR014756">
    <property type="entry name" value="Ig_E-set"/>
</dbReference>
<evidence type="ECO:0000256" key="1">
    <source>
        <dbReference type="ARBA" id="ARBA00010926"/>
    </source>
</evidence>
<dbReference type="Gene3D" id="2.60.40.10">
    <property type="entry name" value="Immunoglobulins"/>
    <property type="match status" value="1"/>
</dbReference>
<dbReference type="AlphaFoldDB" id="A0AAV5RA45"/>
<dbReference type="GO" id="GO:0005737">
    <property type="term" value="C:cytoplasm"/>
    <property type="evidence" value="ECO:0007669"/>
    <property type="project" value="TreeGrafter"/>
</dbReference>
<protein>
    <recommendedName>
        <fullName evidence="2">AMP-activated protein kinase glycogen-binding domain-containing protein</fullName>
    </recommendedName>
</protein>
<comment type="similarity">
    <text evidence="1">Belongs to the 5'-AMP-activated protein kinase beta subunit family.</text>
</comment>
<organism evidence="3 4">
    <name type="scientific">Pichia kluyveri</name>
    <name type="common">Yeast</name>
    <dbReference type="NCBI Taxonomy" id="36015"/>
    <lineage>
        <taxon>Eukaryota</taxon>
        <taxon>Fungi</taxon>
        <taxon>Dikarya</taxon>
        <taxon>Ascomycota</taxon>
        <taxon>Saccharomycotina</taxon>
        <taxon>Pichiomycetes</taxon>
        <taxon>Pichiales</taxon>
        <taxon>Pichiaceae</taxon>
        <taxon>Pichia</taxon>
    </lineage>
</organism>
<dbReference type="GO" id="GO:0007165">
    <property type="term" value="P:signal transduction"/>
    <property type="evidence" value="ECO:0007669"/>
    <property type="project" value="TreeGrafter"/>
</dbReference>
<reference evidence="3 4" key="1">
    <citation type="journal article" date="2023" name="Elife">
        <title>Identification of key yeast species and microbe-microbe interactions impacting larval growth of Drosophila in the wild.</title>
        <authorList>
            <person name="Mure A."/>
            <person name="Sugiura Y."/>
            <person name="Maeda R."/>
            <person name="Honda K."/>
            <person name="Sakurai N."/>
            <person name="Takahashi Y."/>
            <person name="Watada M."/>
            <person name="Katoh T."/>
            <person name="Gotoh A."/>
            <person name="Gotoh Y."/>
            <person name="Taniguchi I."/>
            <person name="Nakamura K."/>
            <person name="Hayashi T."/>
            <person name="Katayama T."/>
            <person name="Uemura T."/>
            <person name="Hattori Y."/>
        </authorList>
    </citation>
    <scope>NUCLEOTIDE SEQUENCE [LARGE SCALE GENOMIC DNA]</scope>
    <source>
        <strain evidence="3 4">PK-24</strain>
    </source>
</reference>